<keyword evidence="2" id="KW-1185">Reference proteome</keyword>
<evidence type="ECO:0008006" key="3">
    <source>
        <dbReference type="Google" id="ProtNLM"/>
    </source>
</evidence>
<dbReference type="InterPro" id="IPR011990">
    <property type="entry name" value="TPR-like_helical_dom_sf"/>
</dbReference>
<dbReference type="RefSeq" id="WP_344480601.1">
    <property type="nucleotide sequence ID" value="NZ_BAAAQF010000002.1"/>
</dbReference>
<organism evidence="1 2">
    <name type="scientific">Glycomyces endophyticus</name>
    <dbReference type="NCBI Taxonomy" id="480996"/>
    <lineage>
        <taxon>Bacteria</taxon>
        <taxon>Bacillati</taxon>
        <taxon>Actinomycetota</taxon>
        <taxon>Actinomycetes</taxon>
        <taxon>Glycomycetales</taxon>
        <taxon>Glycomycetaceae</taxon>
        <taxon>Glycomyces</taxon>
    </lineage>
</organism>
<comment type="caution">
    <text evidence="1">The sequence shown here is derived from an EMBL/GenBank/DDBJ whole genome shotgun (WGS) entry which is preliminary data.</text>
</comment>
<dbReference type="EMBL" id="BAAAQF010000002">
    <property type="protein sequence ID" value="GAA1660369.1"/>
    <property type="molecule type" value="Genomic_DNA"/>
</dbReference>
<name>A0ABN2FWL2_9ACTN</name>
<protein>
    <recommendedName>
        <fullName evidence="3">Trypsin-like peptidase domain-containing protein</fullName>
    </recommendedName>
</protein>
<dbReference type="Gene3D" id="2.40.10.10">
    <property type="entry name" value="Trypsin-like serine proteases"/>
    <property type="match status" value="1"/>
</dbReference>
<dbReference type="SUPFAM" id="SSF50494">
    <property type="entry name" value="Trypsin-like serine proteases"/>
    <property type="match status" value="1"/>
</dbReference>
<dbReference type="SUPFAM" id="SSF48452">
    <property type="entry name" value="TPR-like"/>
    <property type="match status" value="1"/>
</dbReference>
<dbReference type="InterPro" id="IPR043504">
    <property type="entry name" value="Peptidase_S1_PA_chymotrypsin"/>
</dbReference>
<evidence type="ECO:0000313" key="1">
    <source>
        <dbReference type="EMBL" id="GAA1660369.1"/>
    </source>
</evidence>
<gene>
    <name evidence="1" type="ORF">GCM10009830_01790</name>
</gene>
<proteinExistence type="predicted"/>
<accession>A0ABN2FWL2</accession>
<reference evidence="1 2" key="1">
    <citation type="journal article" date="2019" name="Int. J. Syst. Evol. Microbiol.">
        <title>The Global Catalogue of Microorganisms (GCM) 10K type strain sequencing project: providing services to taxonomists for standard genome sequencing and annotation.</title>
        <authorList>
            <consortium name="The Broad Institute Genomics Platform"/>
            <consortium name="The Broad Institute Genome Sequencing Center for Infectious Disease"/>
            <person name="Wu L."/>
            <person name="Ma J."/>
        </authorList>
    </citation>
    <scope>NUCLEOTIDE SEQUENCE [LARGE SCALE GENOMIC DNA]</scope>
    <source>
        <strain evidence="1 2">JCM 16001</strain>
    </source>
</reference>
<dbReference type="Proteomes" id="UP001499851">
    <property type="component" value="Unassembled WGS sequence"/>
</dbReference>
<dbReference type="Gene3D" id="1.25.40.10">
    <property type="entry name" value="Tetratricopeptide repeat domain"/>
    <property type="match status" value="2"/>
</dbReference>
<dbReference type="Pfam" id="PF13365">
    <property type="entry name" value="Trypsin_2"/>
    <property type="match status" value="1"/>
</dbReference>
<sequence>MAGRINRRAAAAVKIRITAEDGSEALIGSGHLVDSGLVLTAGHVLDHLESQSDATRLRVRGRDKSFKVTGVIRFEGLDAAALLVPRLGRPSGRHPAGSYTGDRPLGGCSVVGFPEAGAGKDQMHPEYLEVSVLPVVDDRSPRLALAVHSPLPVDARTWAGISGAGILDPDGHLLGIVTHVPLQWNGRLHGVPIESIMRGAATLATRLPAAGMLADLPLVVNTGEDPLIKPVEQLPAVSGADESLFELLHYRNHVVPFVAEGEANRIIADALRWARSGAEEPDLSVMVLTGPAGTGKSRLAAEVCDRLARADRWWRTGFVDYAELATVRPPTTPLLAVCDYPERQAETVGAFLSRVTRLRRDGVLQAPVRVMLVARSQGEWFERIRDHAPNIDRLVRLQEALPLGGFGSDVRHAHAQQAFGAFALRFGTEAELPPGLERYDRPLTIHAAALMAAAGETLPDPSAGDARDALLRQLIRREGSRWASLTDSGGHAVLTDHERGMEALCVATLTAPYKAHLVELLRAVPSLADASAERRTGISDALHELYPGSSRDEARVAPVEPDLIAAHLLAHTGTRSEIVRNLVDSTVLHRHPAYHARLVHALLLAADEYPVVAVDLSDHLATSLSALTGAEEHVALAELLESSLPQLVAAAVRDVLERRDLTAARHLVMALDLPHELIDSAVAEHADDILLAGVIPSTNPALAGLGSALANMAVHYWRQRYAASPESEAKARLADSMAELGVWQELDDRHTAAHVAKQRAMDLYEQLAGDDEQFIPDLARAVNNFSIATSIAGETDASIHLTQRAIELWQYSDEALDGDFRDRLALARANLSFSLLEAYRPQEALVSARRAERSLEELCGDDPDEYLPELQRARFAHAASLAGVGRAGEAVVLGERAVALGDDLVRIDRTVHLPRLARAVEALGRYLESAGRPREALAPKRRAVRLWLEATERMPGAYMLEHVEALGEIASYFARAGRRTEALEASDQAVDVAERRFRLGGGRCLPVVAVALETATAVRLDLNADLTNALYFAGRVESVLAELDARTPGRYAERLALVRDAQRQIHRRLARTGDQHRKWGQP</sequence>
<evidence type="ECO:0000313" key="2">
    <source>
        <dbReference type="Proteomes" id="UP001499851"/>
    </source>
</evidence>
<dbReference type="InterPro" id="IPR009003">
    <property type="entry name" value="Peptidase_S1_PA"/>
</dbReference>